<dbReference type="PANTHER" id="PTHR43861:SF1">
    <property type="entry name" value="TRANS-ACONITATE 2-METHYLTRANSFERASE"/>
    <property type="match status" value="1"/>
</dbReference>
<dbReference type="InterPro" id="IPR029063">
    <property type="entry name" value="SAM-dependent_MTases_sf"/>
</dbReference>
<dbReference type="GO" id="GO:0008757">
    <property type="term" value="F:S-adenosylmethionine-dependent methyltransferase activity"/>
    <property type="evidence" value="ECO:0007669"/>
    <property type="project" value="InterPro"/>
</dbReference>
<dbReference type="EMBL" id="JAFNJU010000001">
    <property type="protein sequence ID" value="MBO1263495.1"/>
    <property type="molecule type" value="Genomic_DNA"/>
</dbReference>
<evidence type="ECO:0000313" key="3">
    <source>
        <dbReference type="Proteomes" id="UP000664218"/>
    </source>
</evidence>
<dbReference type="PANTHER" id="PTHR43861">
    <property type="entry name" value="TRANS-ACONITATE 2-METHYLTRANSFERASE-RELATED"/>
    <property type="match status" value="1"/>
</dbReference>
<organism evidence="2 3">
    <name type="scientific">Proteiniclasticum aestuarii</name>
    <dbReference type="NCBI Taxonomy" id="2817862"/>
    <lineage>
        <taxon>Bacteria</taxon>
        <taxon>Bacillati</taxon>
        <taxon>Bacillota</taxon>
        <taxon>Clostridia</taxon>
        <taxon>Eubacteriales</taxon>
        <taxon>Clostridiaceae</taxon>
        <taxon>Proteiniclasticum</taxon>
    </lineage>
</organism>
<sequence length="265" mass="31083">MDFEKLKKMEDELERIAATYEIFQEDTRLNWSQAARVEFLTTVRYIEQYLKPGMRILDIGAGAGEYSIHFSRKKYHVDALELSAANIRAFRKKLTKEMNLTLIQGNAMDLSMYEDASFDIVLLFGPLYHLSREEDRRKCICEAKRVLKDTGTLFFSFISNDMVILTEFKYRKNFFIENSYDHDTFKVHDFPFVFFTLDQCRDMLKSAGIRVIGEVASDGVTELMQDEVNALDEISYAKYLDYHYYTCEKPEMLGRSNHLLFIGKK</sequence>
<evidence type="ECO:0000313" key="2">
    <source>
        <dbReference type="EMBL" id="MBO1263495.1"/>
    </source>
</evidence>
<dbReference type="SUPFAM" id="SSF53335">
    <property type="entry name" value="S-adenosyl-L-methionine-dependent methyltransferases"/>
    <property type="match status" value="1"/>
</dbReference>
<keyword evidence="3" id="KW-1185">Reference proteome</keyword>
<dbReference type="Gene3D" id="3.40.50.150">
    <property type="entry name" value="Vaccinia Virus protein VP39"/>
    <property type="match status" value="1"/>
</dbReference>
<evidence type="ECO:0000259" key="1">
    <source>
        <dbReference type="Pfam" id="PF08241"/>
    </source>
</evidence>
<dbReference type="AlphaFoldDB" id="A0A939H9D4"/>
<gene>
    <name evidence="2" type="ORF">J3A84_00380</name>
</gene>
<dbReference type="RefSeq" id="WP_207598016.1">
    <property type="nucleotide sequence ID" value="NZ_JAFNJU010000001.1"/>
</dbReference>
<protein>
    <submittedName>
        <fullName evidence="2">Methyltransferase domain-containing protein</fullName>
    </submittedName>
</protein>
<reference evidence="2" key="1">
    <citation type="submission" date="2021-03" db="EMBL/GenBank/DDBJ databases">
        <title>Proteiniclasticum marinus sp. nov., isolated from tidal flat sediment.</title>
        <authorList>
            <person name="Namirimu T."/>
            <person name="Yang J.-A."/>
            <person name="Yang S.-H."/>
            <person name="Kim Y.-J."/>
            <person name="Kwon K.K."/>
        </authorList>
    </citation>
    <scope>NUCLEOTIDE SEQUENCE</scope>
    <source>
        <strain evidence="2">SCR006</strain>
    </source>
</reference>
<dbReference type="CDD" id="cd02440">
    <property type="entry name" value="AdoMet_MTases"/>
    <property type="match status" value="1"/>
</dbReference>
<dbReference type="InterPro" id="IPR013216">
    <property type="entry name" value="Methyltransf_11"/>
</dbReference>
<comment type="caution">
    <text evidence="2">The sequence shown here is derived from an EMBL/GenBank/DDBJ whole genome shotgun (WGS) entry which is preliminary data.</text>
</comment>
<feature type="domain" description="Methyltransferase type 11" evidence="1">
    <location>
        <begin position="57"/>
        <end position="155"/>
    </location>
</feature>
<proteinExistence type="predicted"/>
<dbReference type="Proteomes" id="UP000664218">
    <property type="component" value="Unassembled WGS sequence"/>
</dbReference>
<keyword evidence="2" id="KW-0808">Transferase</keyword>
<keyword evidence="2" id="KW-0489">Methyltransferase</keyword>
<name>A0A939H9D4_9CLOT</name>
<dbReference type="Pfam" id="PF08241">
    <property type="entry name" value="Methyltransf_11"/>
    <property type="match status" value="1"/>
</dbReference>
<accession>A0A939H9D4</accession>
<dbReference type="GO" id="GO:0032259">
    <property type="term" value="P:methylation"/>
    <property type="evidence" value="ECO:0007669"/>
    <property type="project" value="UniProtKB-KW"/>
</dbReference>